<dbReference type="Proteomes" id="UP000194236">
    <property type="component" value="Unassembled WGS sequence"/>
</dbReference>
<comment type="caution">
    <text evidence="2">The sequence shown here is derived from an EMBL/GenBank/DDBJ whole genome shotgun (WGS) entry which is preliminary data.</text>
</comment>
<evidence type="ECO:0000313" key="2">
    <source>
        <dbReference type="EMBL" id="OTF73416.1"/>
    </source>
</evidence>
<proteinExistence type="predicted"/>
<dbReference type="EMBL" id="MUJZ01051680">
    <property type="protein sequence ID" value="OTF73416.1"/>
    <property type="molecule type" value="Genomic_DNA"/>
</dbReference>
<gene>
    <name evidence="2" type="ORF">BLA29_010828</name>
</gene>
<organism evidence="2 3">
    <name type="scientific">Euroglyphus maynei</name>
    <name type="common">Mayne's house dust mite</name>
    <dbReference type="NCBI Taxonomy" id="6958"/>
    <lineage>
        <taxon>Eukaryota</taxon>
        <taxon>Metazoa</taxon>
        <taxon>Ecdysozoa</taxon>
        <taxon>Arthropoda</taxon>
        <taxon>Chelicerata</taxon>
        <taxon>Arachnida</taxon>
        <taxon>Acari</taxon>
        <taxon>Acariformes</taxon>
        <taxon>Sarcoptiformes</taxon>
        <taxon>Astigmata</taxon>
        <taxon>Psoroptidia</taxon>
        <taxon>Analgoidea</taxon>
        <taxon>Pyroglyphidae</taxon>
        <taxon>Pyroglyphinae</taxon>
        <taxon>Euroglyphus</taxon>
    </lineage>
</organism>
<name>A0A1Y3B1B3_EURMA</name>
<accession>A0A1Y3B1B3</accession>
<dbReference type="AlphaFoldDB" id="A0A1Y3B1B3"/>
<keyword evidence="3" id="KW-1185">Reference proteome</keyword>
<feature type="region of interest" description="Disordered" evidence="1">
    <location>
        <begin position="1"/>
        <end position="31"/>
    </location>
</feature>
<protein>
    <submittedName>
        <fullName evidence="2">Uncharacterized protein</fullName>
    </submittedName>
</protein>
<reference evidence="2 3" key="1">
    <citation type="submission" date="2017-03" db="EMBL/GenBank/DDBJ databases">
        <title>Genome Survey of Euroglyphus maynei.</title>
        <authorList>
            <person name="Arlian L.G."/>
            <person name="Morgan M.S."/>
            <person name="Rider S.D."/>
        </authorList>
    </citation>
    <scope>NUCLEOTIDE SEQUENCE [LARGE SCALE GENOMIC DNA]</scope>
    <source>
        <strain evidence="2">Arlian Lab</strain>
        <tissue evidence="2">Whole body</tissue>
    </source>
</reference>
<evidence type="ECO:0000256" key="1">
    <source>
        <dbReference type="SAM" id="MobiDB-lite"/>
    </source>
</evidence>
<sequence length="79" mass="9743">MMSSNSSNRPIGFAIDDTDRPQQQQQQQQRPNIQLTWIDRIWRFFYSKEEFEAYLIEKELKRQKKRERKLARQHAQMQS</sequence>
<evidence type="ECO:0000313" key="3">
    <source>
        <dbReference type="Proteomes" id="UP000194236"/>
    </source>
</evidence>